<dbReference type="RefSeq" id="WP_379014817.1">
    <property type="nucleotide sequence ID" value="NZ_JBHSDC010000027.1"/>
</dbReference>
<evidence type="ECO:0000256" key="1">
    <source>
        <dbReference type="ARBA" id="ARBA00004141"/>
    </source>
</evidence>
<comment type="subcellular location">
    <subcellularLocation>
        <location evidence="1">Membrane</location>
        <topology evidence="1">Multi-pass membrane protein</topology>
    </subcellularLocation>
</comment>
<accession>A0ABV8PXY9</accession>
<feature type="transmembrane region" description="Helical" evidence="5">
    <location>
        <begin position="147"/>
        <end position="167"/>
    </location>
</feature>
<dbReference type="InterPro" id="IPR009908">
    <property type="entry name" value="Methylamine_util_MauE"/>
</dbReference>
<evidence type="ECO:0000259" key="6">
    <source>
        <dbReference type="Pfam" id="PF07291"/>
    </source>
</evidence>
<evidence type="ECO:0000256" key="3">
    <source>
        <dbReference type="ARBA" id="ARBA00022989"/>
    </source>
</evidence>
<reference evidence="8" key="1">
    <citation type="journal article" date="2019" name="Int. J. Syst. Evol. Microbiol.">
        <title>The Global Catalogue of Microorganisms (GCM) 10K type strain sequencing project: providing services to taxonomists for standard genome sequencing and annotation.</title>
        <authorList>
            <consortium name="The Broad Institute Genomics Platform"/>
            <consortium name="The Broad Institute Genome Sequencing Center for Infectious Disease"/>
            <person name="Wu L."/>
            <person name="Ma J."/>
        </authorList>
    </citation>
    <scope>NUCLEOTIDE SEQUENCE [LARGE SCALE GENOMIC DNA]</scope>
    <source>
        <strain evidence="8">CECT 8010</strain>
    </source>
</reference>
<dbReference type="NCBIfam" id="NF045576">
    <property type="entry name" value="BT_3928_fam"/>
    <property type="match status" value="1"/>
</dbReference>
<evidence type="ECO:0000256" key="2">
    <source>
        <dbReference type="ARBA" id="ARBA00022692"/>
    </source>
</evidence>
<proteinExistence type="predicted"/>
<organism evidence="7 8">
    <name type="scientific">Parasediminibacterium paludis</name>
    <dbReference type="NCBI Taxonomy" id="908966"/>
    <lineage>
        <taxon>Bacteria</taxon>
        <taxon>Pseudomonadati</taxon>
        <taxon>Bacteroidota</taxon>
        <taxon>Chitinophagia</taxon>
        <taxon>Chitinophagales</taxon>
        <taxon>Chitinophagaceae</taxon>
        <taxon>Parasediminibacterium</taxon>
    </lineage>
</organism>
<feature type="transmembrane region" description="Helical" evidence="5">
    <location>
        <begin position="7"/>
        <end position="24"/>
    </location>
</feature>
<dbReference type="Proteomes" id="UP001595906">
    <property type="component" value="Unassembled WGS sequence"/>
</dbReference>
<keyword evidence="3 5" id="KW-1133">Transmembrane helix</keyword>
<evidence type="ECO:0000313" key="7">
    <source>
        <dbReference type="EMBL" id="MFC4232817.1"/>
    </source>
</evidence>
<keyword evidence="4 5" id="KW-0472">Membrane</keyword>
<protein>
    <submittedName>
        <fullName evidence="7">BT_3928 family protein</fullName>
    </submittedName>
</protein>
<dbReference type="Pfam" id="PF07291">
    <property type="entry name" value="MauE"/>
    <property type="match status" value="1"/>
</dbReference>
<feature type="transmembrane region" description="Helical" evidence="5">
    <location>
        <begin position="49"/>
        <end position="70"/>
    </location>
</feature>
<name>A0ABV8PXY9_9BACT</name>
<feature type="transmembrane region" description="Helical" evidence="5">
    <location>
        <begin position="116"/>
        <end position="135"/>
    </location>
</feature>
<keyword evidence="2 5" id="KW-0812">Transmembrane</keyword>
<feature type="domain" description="Methylamine utilisation protein MauE" evidence="6">
    <location>
        <begin position="1"/>
        <end position="133"/>
    </location>
</feature>
<evidence type="ECO:0000256" key="4">
    <source>
        <dbReference type="ARBA" id="ARBA00023136"/>
    </source>
</evidence>
<sequence>MKQALLIIRWLVGLLFIFSGLVKVNDPLGLTYKMQEFFEVWGWFALDKYALYLAIFMNVLEVVCGVALLLGQRMKFVTRLLLLLIIFFTFLTGYAFLSGKIKTCGCLGDCLPLTPLQSFLKDIVLLVLIVLLTINYKKLTSTIKLRVADMLSLACVFFFTGIQWYVLNHLPFHDCLPYKVGNNIIEQMQKPKNYVPDSTTIIYQYTKNGKPIAFDQNNFPADFDSTYIYVNRIDKLVKKGSNEPKIISFNLVNTNGVDTTNAVFSLPKYIMVLSNEYPSNYEKWHTDLLITKAYCQKHQIPLFYVTSQSDEALQKIASDSITILKCDATLIKTAARVNATYFLMKQAKIVDKFSFEDFDKGLHEF</sequence>
<dbReference type="EMBL" id="JBHSDC010000027">
    <property type="protein sequence ID" value="MFC4232817.1"/>
    <property type="molecule type" value="Genomic_DNA"/>
</dbReference>
<comment type="caution">
    <text evidence="7">The sequence shown here is derived from an EMBL/GenBank/DDBJ whole genome shotgun (WGS) entry which is preliminary data.</text>
</comment>
<keyword evidence="8" id="KW-1185">Reference proteome</keyword>
<gene>
    <name evidence="7" type="ORF">ACFOW1_13025</name>
</gene>
<feature type="transmembrane region" description="Helical" evidence="5">
    <location>
        <begin position="77"/>
        <end position="96"/>
    </location>
</feature>
<evidence type="ECO:0000313" key="8">
    <source>
        <dbReference type="Proteomes" id="UP001595906"/>
    </source>
</evidence>
<evidence type="ECO:0000256" key="5">
    <source>
        <dbReference type="SAM" id="Phobius"/>
    </source>
</evidence>